<organism evidence="1 2">
    <name type="scientific">Pelobates cultripes</name>
    <name type="common">Western spadefoot toad</name>
    <dbReference type="NCBI Taxonomy" id="61616"/>
    <lineage>
        <taxon>Eukaryota</taxon>
        <taxon>Metazoa</taxon>
        <taxon>Chordata</taxon>
        <taxon>Craniata</taxon>
        <taxon>Vertebrata</taxon>
        <taxon>Euteleostomi</taxon>
        <taxon>Amphibia</taxon>
        <taxon>Batrachia</taxon>
        <taxon>Anura</taxon>
        <taxon>Pelobatoidea</taxon>
        <taxon>Pelobatidae</taxon>
        <taxon>Pelobates</taxon>
    </lineage>
</organism>
<evidence type="ECO:0000313" key="1">
    <source>
        <dbReference type="EMBL" id="CAH2315787.1"/>
    </source>
</evidence>
<keyword evidence="2" id="KW-1185">Reference proteome</keyword>
<gene>
    <name evidence="1" type="ORF">PECUL_23A044188</name>
</gene>
<protein>
    <submittedName>
        <fullName evidence="1">Uncharacterized protein</fullName>
    </submittedName>
</protein>
<dbReference type="Proteomes" id="UP001295444">
    <property type="component" value="Chromosome 09"/>
</dbReference>
<reference evidence="1" key="1">
    <citation type="submission" date="2022-03" db="EMBL/GenBank/DDBJ databases">
        <authorList>
            <person name="Alioto T."/>
            <person name="Alioto T."/>
            <person name="Gomez Garrido J."/>
        </authorList>
    </citation>
    <scope>NUCLEOTIDE SEQUENCE</scope>
</reference>
<accession>A0AAD1T0V8</accession>
<name>A0AAD1T0V8_PELCU</name>
<dbReference type="EMBL" id="OW240920">
    <property type="protein sequence ID" value="CAH2315787.1"/>
    <property type="molecule type" value="Genomic_DNA"/>
</dbReference>
<dbReference type="AlphaFoldDB" id="A0AAD1T0V8"/>
<sequence length="72" mass="7699">MSRNPYIENGVLAEYFSGSNQPKMAGVVATVKIQTPTSLASWTGPLPAFGRNCWLSAEPLVAAEHLGLPLQN</sequence>
<evidence type="ECO:0000313" key="2">
    <source>
        <dbReference type="Proteomes" id="UP001295444"/>
    </source>
</evidence>
<proteinExistence type="predicted"/>